<evidence type="ECO:0000256" key="3">
    <source>
        <dbReference type="SAM" id="MobiDB-lite"/>
    </source>
</evidence>
<evidence type="ECO:0000259" key="4">
    <source>
        <dbReference type="Pfam" id="PF03389"/>
    </source>
</evidence>
<sequence>MAIFHMSFSNISGGNGRSAVASASYRSGEKLHSEVENKNYFYDRVVMPESFILLPDNAPDWASDREVLWNEVEAIDRKVNSRYAKEFNVALPVELTNDEQKESLTKYVQETFVDNGMVADVAIHRDNADNPHAHVMLTNRPFNPDGTWGQKSKTEYILDENGNKTRTEKGNIRQRKIWLVDWDKQGKVQEWRKGWADAVNRTFEQKNMPERISEKTLEEQGIDGLPTQHVGINRNKEKRQEYNDLAIKNRSDKANLKNIDEKINNEQRVQTLQRHLSFNDKKLVANFSRELHTFISLENLDDKQRMLFNWKNSILIKQAIGQDMNEQLVKFNEQKSSLENANKLMDKVVDRTMKSIYPSVDIDSVTMAEKRELIKETDSENRIFSSEEIDTRLNAIRADILNKQILTFTKRPFTSWLMLENQQATTIKNVENIISQKGYSFADIERSNGLIIQDFNSDEQDILKRNIKDFETVKQVKSVVATQYNGVLEKVFPNIAKDQLSMVEKEKIYTAIIFTNPDLKTISEKELMDIVENPPTQFSTREHRQGISYLTGVIKIEDIQNQHLVRILKNDGAKQLFIGEATKDPQISNDEIERVKKAMQQSGGKYENYRKDQLKDYQSVNYREATPAEYMKNLFSNTVTKFLYSNDTKRQHDLKETEWEMEKKKRQNEKTGGRGM</sequence>
<dbReference type="NCBIfam" id="NF041496">
    <property type="entry name" value="MobQ"/>
    <property type="match status" value="1"/>
</dbReference>
<dbReference type="InterPro" id="IPR005053">
    <property type="entry name" value="MobA_MobL"/>
</dbReference>
<dbReference type="EMBL" id="CAKKNS010000011">
    <property type="protein sequence ID" value="CAH0417535.1"/>
    <property type="molecule type" value="Genomic_DNA"/>
</dbReference>
<dbReference type="Pfam" id="PF18208">
    <property type="entry name" value="NES_C_h"/>
    <property type="match status" value="1"/>
</dbReference>
<dbReference type="Gene3D" id="3.30.930.30">
    <property type="match status" value="1"/>
</dbReference>
<keyword evidence="2" id="KW-0184">Conjugation</keyword>
<evidence type="ECO:0000313" key="7">
    <source>
        <dbReference type="Proteomes" id="UP000789707"/>
    </source>
</evidence>
<reference evidence="6 7" key="1">
    <citation type="submission" date="2021-11" db="EMBL/GenBank/DDBJ databases">
        <authorList>
            <person name="Depoorter E."/>
        </authorList>
    </citation>
    <scope>NUCLEOTIDE SEQUENCE [LARGE SCALE GENOMIC DNA]</scope>
    <source>
        <strain evidence="6 7">LMG 24289</strain>
    </source>
</reference>
<dbReference type="Proteomes" id="UP000789707">
    <property type="component" value="Unassembled WGS sequence"/>
</dbReference>
<proteinExistence type="inferred from homology"/>
<evidence type="ECO:0000256" key="2">
    <source>
        <dbReference type="ARBA" id="ARBA00022971"/>
    </source>
</evidence>
<feature type="domain" description="Nicking enzyme C-terminal middle helical" evidence="5">
    <location>
        <begin position="275"/>
        <end position="383"/>
    </location>
</feature>
<dbReference type="InterPro" id="IPR040834">
    <property type="entry name" value="NES_C_h"/>
</dbReference>
<dbReference type="Pfam" id="PF03389">
    <property type="entry name" value="MobA_MobL"/>
    <property type="match status" value="1"/>
</dbReference>
<comment type="similarity">
    <text evidence="1">Belongs to the MobA/MobL family.</text>
</comment>
<gene>
    <name evidence="6" type="ORF">WFA24289_01877</name>
</gene>
<comment type="caution">
    <text evidence="6">The sequence shown here is derived from an EMBL/GenBank/DDBJ whole genome shotgun (WGS) entry which is preliminary data.</text>
</comment>
<evidence type="ECO:0000259" key="5">
    <source>
        <dbReference type="Pfam" id="PF18208"/>
    </source>
</evidence>
<evidence type="ECO:0008006" key="8">
    <source>
        <dbReference type="Google" id="ProtNLM"/>
    </source>
</evidence>
<dbReference type="RefSeq" id="WP_230097557.1">
    <property type="nucleotide sequence ID" value="NZ_CAKKNS010000011.1"/>
</dbReference>
<feature type="domain" description="MobA/MobL protein" evidence="4">
    <location>
        <begin position="17"/>
        <end position="237"/>
    </location>
</feature>
<evidence type="ECO:0000256" key="1">
    <source>
        <dbReference type="ARBA" id="ARBA00010873"/>
    </source>
</evidence>
<organism evidence="6 7">
    <name type="scientific">Periweissella fabaria</name>
    <dbReference type="NCBI Taxonomy" id="546157"/>
    <lineage>
        <taxon>Bacteria</taxon>
        <taxon>Bacillati</taxon>
        <taxon>Bacillota</taxon>
        <taxon>Bacilli</taxon>
        <taxon>Lactobacillales</taxon>
        <taxon>Lactobacillaceae</taxon>
        <taxon>Periweissella</taxon>
    </lineage>
</organism>
<protein>
    <recommendedName>
        <fullName evidence="8">Nickase</fullName>
    </recommendedName>
</protein>
<feature type="region of interest" description="Disordered" evidence="3">
    <location>
        <begin position="649"/>
        <end position="676"/>
    </location>
</feature>
<keyword evidence="7" id="KW-1185">Reference proteome</keyword>
<accession>A0ABN8BIE2</accession>
<name>A0ABN8BIE2_9LACO</name>
<evidence type="ECO:0000313" key="6">
    <source>
        <dbReference type="EMBL" id="CAH0417535.1"/>
    </source>
</evidence>